<evidence type="ECO:0000256" key="6">
    <source>
        <dbReference type="SAM" id="Coils"/>
    </source>
</evidence>
<evidence type="ECO:0000256" key="2">
    <source>
        <dbReference type="ARBA" id="ARBA00009430"/>
    </source>
</evidence>
<name>A0A922CWI4_MANSE</name>
<evidence type="ECO:0000313" key="7">
    <source>
        <dbReference type="EMBL" id="KAG6460984.1"/>
    </source>
</evidence>
<reference evidence="7" key="2">
    <citation type="submission" date="2020-12" db="EMBL/GenBank/DDBJ databases">
        <authorList>
            <person name="Kanost M."/>
        </authorList>
    </citation>
    <scope>NUCLEOTIDE SEQUENCE</scope>
</reference>
<keyword evidence="4" id="KW-0804">Transcription</keyword>
<gene>
    <name evidence="7" type="ORF">O3G_MSEX012350</name>
</gene>
<comment type="similarity">
    <text evidence="2">Belongs to the eukaryotic RPA49/POLR1E RNA polymerase subunit family.</text>
</comment>
<sequence length="357" mass="40937">MAQLQIDEVYPKEKLYPLVINFQNAYLNDNFSEQKCLLLENNETSKKNVVTEICDLVYSGEENEEKLGKTLLLVRNKNTGKVRLLETGSIDMKPYIKTDLEAVQLQETSYLELSRKFGSKKHKKVVEQREKLKVNVETVTEQMQNISQNITEDQLDLSTYNKTDEDSYIPPINREATEASGVYDIDAILPEELYDKVYEEIENSDYLNGLIPMIKAMTTKKLTNKQTVLAVYANSLLNLYSTLMRDIVKKNFVACQYSATLNEIILKNFLGISNLKRIRTPQMKDKSLCHAMVFLLLINNLRFDVEELCQQLKLTMRTVITKIQVTGASIVSLSSKKVAQLKLPLNKPAIRRKSAKF</sequence>
<evidence type="ECO:0000313" key="8">
    <source>
        <dbReference type="Proteomes" id="UP000791440"/>
    </source>
</evidence>
<keyword evidence="5" id="KW-0539">Nucleus</keyword>
<dbReference type="InterPro" id="IPR009668">
    <property type="entry name" value="RNA_pol-assoc_fac_A49-like"/>
</dbReference>
<evidence type="ECO:0000256" key="3">
    <source>
        <dbReference type="ARBA" id="ARBA00022478"/>
    </source>
</evidence>
<comment type="caution">
    <text evidence="7">The sequence shown here is derived from an EMBL/GenBank/DDBJ whole genome shotgun (WGS) entry which is preliminary data.</text>
</comment>
<reference evidence="7" key="1">
    <citation type="journal article" date="2016" name="Insect Biochem. Mol. Biol.">
        <title>Multifaceted biological insights from a draft genome sequence of the tobacco hornworm moth, Manduca sexta.</title>
        <authorList>
            <person name="Kanost M.R."/>
            <person name="Arrese E.L."/>
            <person name="Cao X."/>
            <person name="Chen Y.R."/>
            <person name="Chellapilla S."/>
            <person name="Goldsmith M.R."/>
            <person name="Grosse-Wilde E."/>
            <person name="Heckel D.G."/>
            <person name="Herndon N."/>
            <person name="Jiang H."/>
            <person name="Papanicolaou A."/>
            <person name="Qu J."/>
            <person name="Soulages J.L."/>
            <person name="Vogel H."/>
            <person name="Walters J."/>
            <person name="Waterhouse R.M."/>
            <person name="Ahn S.J."/>
            <person name="Almeida F.C."/>
            <person name="An C."/>
            <person name="Aqrawi P."/>
            <person name="Bretschneider A."/>
            <person name="Bryant W.B."/>
            <person name="Bucks S."/>
            <person name="Chao H."/>
            <person name="Chevignon G."/>
            <person name="Christen J.M."/>
            <person name="Clarke D.F."/>
            <person name="Dittmer N.T."/>
            <person name="Ferguson L.C.F."/>
            <person name="Garavelou S."/>
            <person name="Gordon K.H.J."/>
            <person name="Gunaratna R.T."/>
            <person name="Han Y."/>
            <person name="Hauser F."/>
            <person name="He Y."/>
            <person name="Heidel-Fischer H."/>
            <person name="Hirsh A."/>
            <person name="Hu Y."/>
            <person name="Jiang H."/>
            <person name="Kalra D."/>
            <person name="Klinner C."/>
            <person name="Konig C."/>
            <person name="Kovar C."/>
            <person name="Kroll A.R."/>
            <person name="Kuwar S.S."/>
            <person name="Lee S.L."/>
            <person name="Lehman R."/>
            <person name="Li K."/>
            <person name="Li Z."/>
            <person name="Liang H."/>
            <person name="Lovelace S."/>
            <person name="Lu Z."/>
            <person name="Mansfield J.H."/>
            <person name="McCulloch K.J."/>
            <person name="Mathew T."/>
            <person name="Morton B."/>
            <person name="Muzny D.M."/>
            <person name="Neunemann D."/>
            <person name="Ongeri F."/>
            <person name="Pauchet Y."/>
            <person name="Pu L.L."/>
            <person name="Pyrousis I."/>
            <person name="Rao X.J."/>
            <person name="Redding A."/>
            <person name="Roesel C."/>
            <person name="Sanchez-Gracia A."/>
            <person name="Schaack S."/>
            <person name="Shukla A."/>
            <person name="Tetreau G."/>
            <person name="Wang Y."/>
            <person name="Xiong G.H."/>
            <person name="Traut W."/>
            <person name="Walsh T.K."/>
            <person name="Worley K.C."/>
            <person name="Wu D."/>
            <person name="Wu W."/>
            <person name="Wu Y.Q."/>
            <person name="Zhang X."/>
            <person name="Zou Z."/>
            <person name="Zucker H."/>
            <person name="Briscoe A.D."/>
            <person name="Burmester T."/>
            <person name="Clem R.J."/>
            <person name="Feyereisen R."/>
            <person name="Grimmelikhuijzen C.J.P."/>
            <person name="Hamodrakas S.J."/>
            <person name="Hansson B.S."/>
            <person name="Huguet E."/>
            <person name="Jermiin L.S."/>
            <person name="Lan Q."/>
            <person name="Lehman H.K."/>
            <person name="Lorenzen M."/>
            <person name="Merzendorfer H."/>
            <person name="Michalopoulos I."/>
            <person name="Morton D.B."/>
            <person name="Muthukrishnan S."/>
            <person name="Oakeshott J.G."/>
            <person name="Palmer W."/>
            <person name="Park Y."/>
            <person name="Passarelli A.L."/>
            <person name="Rozas J."/>
            <person name="Schwartz L.M."/>
            <person name="Smith W."/>
            <person name="Southgate A."/>
            <person name="Vilcinskas A."/>
            <person name="Vogt R."/>
            <person name="Wang P."/>
            <person name="Werren J."/>
            <person name="Yu X.Q."/>
            <person name="Zhou J.J."/>
            <person name="Brown S.J."/>
            <person name="Scherer S.E."/>
            <person name="Richards S."/>
            <person name="Blissard G.W."/>
        </authorList>
    </citation>
    <scope>NUCLEOTIDE SEQUENCE</scope>
</reference>
<evidence type="ECO:0000256" key="5">
    <source>
        <dbReference type="ARBA" id="ARBA00023242"/>
    </source>
</evidence>
<dbReference type="Proteomes" id="UP000791440">
    <property type="component" value="Unassembled WGS sequence"/>
</dbReference>
<dbReference type="GO" id="GO:0003677">
    <property type="term" value="F:DNA binding"/>
    <property type="evidence" value="ECO:0007669"/>
    <property type="project" value="InterPro"/>
</dbReference>
<dbReference type="PANTHER" id="PTHR14440">
    <property type="entry name" value="DNA-DIRECTED RNA POLYMERASE I SUBUNIT RPA49"/>
    <property type="match status" value="1"/>
</dbReference>
<evidence type="ECO:0008006" key="9">
    <source>
        <dbReference type="Google" id="ProtNLM"/>
    </source>
</evidence>
<dbReference type="GO" id="GO:0005730">
    <property type="term" value="C:nucleolus"/>
    <property type="evidence" value="ECO:0007669"/>
    <property type="project" value="UniProtKB-SubCell"/>
</dbReference>
<comment type="subcellular location">
    <subcellularLocation>
        <location evidence="1">Nucleus</location>
        <location evidence="1">Nucleolus</location>
    </subcellularLocation>
</comment>
<dbReference type="EMBL" id="JH668713">
    <property type="protein sequence ID" value="KAG6460984.1"/>
    <property type="molecule type" value="Genomic_DNA"/>
</dbReference>
<keyword evidence="6" id="KW-0175">Coiled coil</keyword>
<keyword evidence="3" id="KW-0240">DNA-directed RNA polymerase</keyword>
<dbReference type="GO" id="GO:0006351">
    <property type="term" value="P:DNA-templated transcription"/>
    <property type="evidence" value="ECO:0007669"/>
    <property type="project" value="InterPro"/>
</dbReference>
<organism evidence="7 8">
    <name type="scientific">Manduca sexta</name>
    <name type="common">Tobacco hawkmoth</name>
    <name type="synonym">Tobacco hornworm</name>
    <dbReference type="NCBI Taxonomy" id="7130"/>
    <lineage>
        <taxon>Eukaryota</taxon>
        <taxon>Metazoa</taxon>
        <taxon>Ecdysozoa</taxon>
        <taxon>Arthropoda</taxon>
        <taxon>Hexapoda</taxon>
        <taxon>Insecta</taxon>
        <taxon>Pterygota</taxon>
        <taxon>Neoptera</taxon>
        <taxon>Endopterygota</taxon>
        <taxon>Lepidoptera</taxon>
        <taxon>Glossata</taxon>
        <taxon>Ditrysia</taxon>
        <taxon>Bombycoidea</taxon>
        <taxon>Sphingidae</taxon>
        <taxon>Sphinginae</taxon>
        <taxon>Sphingini</taxon>
        <taxon>Manduca</taxon>
    </lineage>
</organism>
<proteinExistence type="inferred from homology"/>
<evidence type="ECO:0000256" key="4">
    <source>
        <dbReference type="ARBA" id="ARBA00023163"/>
    </source>
</evidence>
<feature type="coiled-coil region" evidence="6">
    <location>
        <begin position="122"/>
        <end position="149"/>
    </location>
</feature>
<dbReference type="AlphaFoldDB" id="A0A922CWI4"/>
<evidence type="ECO:0000256" key="1">
    <source>
        <dbReference type="ARBA" id="ARBA00004604"/>
    </source>
</evidence>
<accession>A0A922CWI4</accession>
<protein>
    <recommendedName>
        <fullName evidence="9">DNA-directed RNA polymerase I subunit RPA49</fullName>
    </recommendedName>
</protein>
<dbReference type="Pfam" id="PF06870">
    <property type="entry name" value="RNA_pol_I_A49"/>
    <property type="match status" value="1"/>
</dbReference>
<dbReference type="GO" id="GO:0000428">
    <property type="term" value="C:DNA-directed RNA polymerase complex"/>
    <property type="evidence" value="ECO:0007669"/>
    <property type="project" value="UniProtKB-KW"/>
</dbReference>
<keyword evidence="8" id="KW-1185">Reference proteome</keyword>